<sequence>MYKYFALTILVLACVEARKHHHQDPFAALDQQLSHSLAFHYLWPWSELMQAAAAMNEEDNLEEPQITADPDRFEIKINVKRFKPEELRIKVKNQYIVVEGRHKTTATDNRFMANHFVQRFNLPPGSKQEEVTAVLNEKGVLIVSAPRHEVPPPPAERIVPIEVRLPQAPSERPSVPSENPIEASSERVENSSEKIETSSEKIETSSEKAEILSEAIENSSEKVEISSEKVEVSSESPYRKPSSESPLVELHMFDKSHVGKIRKKELKNTTKHVKDNEVSKGVNGNLLDYALIEAEE</sequence>
<reference evidence="1 2" key="1">
    <citation type="journal article" date="2022" name="Genome Biol. Evol.">
        <title>The Spruce Budworm Genome: Reconstructing the Evolutionary History of Antifreeze Proteins.</title>
        <authorList>
            <person name="Beliveau C."/>
            <person name="Gagne P."/>
            <person name="Picq S."/>
            <person name="Vernygora O."/>
            <person name="Keeling C.I."/>
            <person name="Pinkney K."/>
            <person name="Doucet D."/>
            <person name="Wen F."/>
            <person name="Johnston J.S."/>
            <person name="Maaroufi H."/>
            <person name="Boyle B."/>
            <person name="Laroche J."/>
            <person name="Dewar K."/>
            <person name="Juretic N."/>
            <person name="Blackburn G."/>
            <person name="Nisole A."/>
            <person name="Brunet B."/>
            <person name="Brandao M."/>
            <person name="Lumley L."/>
            <person name="Duan J."/>
            <person name="Quan G."/>
            <person name="Lucarotti C.J."/>
            <person name="Roe A.D."/>
            <person name="Sperling F.A.H."/>
            <person name="Levesque R.C."/>
            <person name="Cusson M."/>
        </authorList>
    </citation>
    <scope>NUCLEOTIDE SEQUENCE [LARGE SCALE GENOMIC DNA]</scope>
    <source>
        <strain evidence="1">Glfc:IPQL:Cfum</strain>
    </source>
</reference>
<proteinExistence type="predicted"/>
<evidence type="ECO:0000313" key="1">
    <source>
        <dbReference type="EMBL" id="KAI8439002.1"/>
    </source>
</evidence>
<protein>
    <submittedName>
        <fullName evidence="1">Uncharacterized protein</fullName>
    </submittedName>
</protein>
<evidence type="ECO:0000313" key="2">
    <source>
        <dbReference type="Proteomes" id="UP001064048"/>
    </source>
</evidence>
<keyword evidence="2" id="KW-1185">Reference proteome</keyword>
<dbReference type="EMBL" id="CM046118">
    <property type="protein sequence ID" value="KAI8439002.1"/>
    <property type="molecule type" value="Genomic_DNA"/>
</dbReference>
<dbReference type="Proteomes" id="UP001064048">
    <property type="component" value="Chromosome 18"/>
</dbReference>
<organism evidence="1 2">
    <name type="scientific">Choristoneura fumiferana</name>
    <name type="common">Spruce budworm moth</name>
    <name type="synonym">Archips fumiferana</name>
    <dbReference type="NCBI Taxonomy" id="7141"/>
    <lineage>
        <taxon>Eukaryota</taxon>
        <taxon>Metazoa</taxon>
        <taxon>Ecdysozoa</taxon>
        <taxon>Arthropoda</taxon>
        <taxon>Hexapoda</taxon>
        <taxon>Insecta</taxon>
        <taxon>Pterygota</taxon>
        <taxon>Neoptera</taxon>
        <taxon>Endopterygota</taxon>
        <taxon>Lepidoptera</taxon>
        <taxon>Glossata</taxon>
        <taxon>Ditrysia</taxon>
        <taxon>Tortricoidea</taxon>
        <taxon>Tortricidae</taxon>
        <taxon>Tortricinae</taxon>
        <taxon>Choristoneura</taxon>
    </lineage>
</organism>
<accession>A0ACC0KRU3</accession>
<comment type="caution">
    <text evidence="1">The sequence shown here is derived from an EMBL/GenBank/DDBJ whole genome shotgun (WGS) entry which is preliminary data.</text>
</comment>
<gene>
    <name evidence="1" type="ORF">MSG28_011301</name>
</gene>
<name>A0ACC0KRU3_CHOFU</name>